<comment type="caution">
    <text evidence="1">The sequence shown here is derived from an EMBL/GenBank/DDBJ whole genome shotgun (WGS) entry which is preliminary data.</text>
</comment>
<organism evidence="1">
    <name type="scientific">bioreactor metagenome</name>
    <dbReference type="NCBI Taxonomy" id="1076179"/>
    <lineage>
        <taxon>unclassified sequences</taxon>
        <taxon>metagenomes</taxon>
        <taxon>ecological metagenomes</taxon>
    </lineage>
</organism>
<evidence type="ECO:0008006" key="2">
    <source>
        <dbReference type="Google" id="ProtNLM"/>
    </source>
</evidence>
<name>A0A644VIY9_9ZZZZ</name>
<dbReference type="InterPro" id="IPR019861">
    <property type="entry name" value="PorP/SprF_Bacteroidetes"/>
</dbReference>
<sequence length="332" mass="37543">MEKLKLFFIVFILSFCSTFSFGQDVHFSTFDANPMLLNPANTAFGSNLFRAGTIYRNQWSTVSQGYNSYLLTAEVLPYSSRIKKQGIGVGVSFLADVAGTLRYGQQSIGLYASYFKAINAMQEHYISFGIVGNTSTWSYDLANSIFGRYPEDREGILLNNVRTYDFGLGTHWQMKANDKHNLQAGLALFHINQPSLSYYENSDIILPLRFNAYFSDLIMIKYDNFIKPTVFFQVQKEFMELLIGADYCINVAETTLDSKILSFGAYYRTADALIIMGKYKINNFNVGISYDVNLSNLTPASKSYGGVEVWLLYSFNPLGYKRTKTSIPCPAF</sequence>
<gene>
    <name evidence="1" type="ORF">SDC9_37427</name>
</gene>
<dbReference type="Pfam" id="PF11751">
    <property type="entry name" value="PorP_SprF"/>
    <property type="match status" value="1"/>
</dbReference>
<evidence type="ECO:0000313" key="1">
    <source>
        <dbReference type="EMBL" id="MPL91359.1"/>
    </source>
</evidence>
<protein>
    <recommendedName>
        <fullName evidence="2">Type IX secretion system membrane protein PorP/SprF</fullName>
    </recommendedName>
</protein>
<reference evidence="1" key="1">
    <citation type="submission" date="2019-08" db="EMBL/GenBank/DDBJ databases">
        <authorList>
            <person name="Kucharzyk K."/>
            <person name="Murdoch R.W."/>
            <person name="Higgins S."/>
            <person name="Loffler F."/>
        </authorList>
    </citation>
    <scope>NUCLEOTIDE SEQUENCE</scope>
</reference>
<accession>A0A644VIY9</accession>
<dbReference type="AlphaFoldDB" id="A0A644VIY9"/>
<proteinExistence type="predicted"/>
<dbReference type="EMBL" id="VSSQ01000327">
    <property type="protein sequence ID" value="MPL91359.1"/>
    <property type="molecule type" value="Genomic_DNA"/>
</dbReference>
<dbReference type="NCBIfam" id="TIGR03519">
    <property type="entry name" value="T9SS_PorP_fam"/>
    <property type="match status" value="1"/>
</dbReference>